<dbReference type="RefSeq" id="WP_144360715.1">
    <property type="nucleotide sequence ID" value="NZ_VMNH01000038.1"/>
</dbReference>
<comment type="caution">
    <text evidence="3">The sequence shown here is derived from an EMBL/GenBank/DDBJ whole genome shotgun (WGS) entry which is preliminary data.</text>
</comment>
<dbReference type="OrthoDB" id="7063087at2"/>
<sequence>MAKQNKTFIITCGLILCLSSASNLFAANSESDNKPDDRNPFQKYDLYRTPVVPTPSAEDRTKNCYALEHEMAALVPKTYSYKPDFYNDPYQGAAVWIGTTLFMPAYALSGYSGYRQYTENARMISAEERIALLRHLKAQNRCFET</sequence>
<dbReference type="Proteomes" id="UP000316649">
    <property type="component" value="Unassembled WGS sequence"/>
</dbReference>
<evidence type="ECO:0000313" key="3">
    <source>
        <dbReference type="EMBL" id="TVO67709.1"/>
    </source>
</evidence>
<gene>
    <name evidence="3" type="ORF">FHP88_18950</name>
</gene>
<keyword evidence="1" id="KW-1133">Transmembrane helix</keyword>
<protein>
    <submittedName>
        <fullName evidence="3">Uncharacterized protein</fullName>
    </submittedName>
</protein>
<feature type="transmembrane region" description="Helical" evidence="1">
    <location>
        <begin position="93"/>
        <end position="114"/>
    </location>
</feature>
<keyword evidence="4" id="KW-1185">Reference proteome</keyword>
<name>A0A558DL93_9GAMM</name>
<keyword evidence="1" id="KW-0472">Membrane</keyword>
<dbReference type="EMBL" id="VMNH01000038">
    <property type="protein sequence ID" value="TVO67709.1"/>
    <property type="molecule type" value="Genomic_DNA"/>
</dbReference>
<organism evidence="3 4">
    <name type="scientific">Sedimenticola selenatireducens</name>
    <dbReference type="NCBI Taxonomy" id="191960"/>
    <lineage>
        <taxon>Bacteria</taxon>
        <taxon>Pseudomonadati</taxon>
        <taxon>Pseudomonadota</taxon>
        <taxon>Gammaproteobacteria</taxon>
        <taxon>Chromatiales</taxon>
        <taxon>Sedimenticolaceae</taxon>
        <taxon>Sedimenticola</taxon>
    </lineage>
</organism>
<evidence type="ECO:0000256" key="2">
    <source>
        <dbReference type="SAM" id="SignalP"/>
    </source>
</evidence>
<evidence type="ECO:0000313" key="4">
    <source>
        <dbReference type="Proteomes" id="UP000316649"/>
    </source>
</evidence>
<keyword evidence="2" id="KW-0732">Signal</keyword>
<accession>A0A558DL93</accession>
<evidence type="ECO:0000256" key="1">
    <source>
        <dbReference type="SAM" id="Phobius"/>
    </source>
</evidence>
<reference evidence="3 4" key="1">
    <citation type="submission" date="2019-07" db="EMBL/GenBank/DDBJ databases">
        <title>The pathways for chlorine oxyanion respiration interact through the shared metabolite chlorate.</title>
        <authorList>
            <person name="Barnum T.P."/>
            <person name="Cheng Y."/>
            <person name="Hill K.A."/>
            <person name="Lucas L.N."/>
            <person name="Carlson H.K."/>
            <person name="Coates J.D."/>
        </authorList>
    </citation>
    <scope>NUCLEOTIDE SEQUENCE [LARGE SCALE GENOMIC DNA]</scope>
    <source>
        <strain evidence="3 4">BK-1</strain>
    </source>
</reference>
<proteinExistence type="predicted"/>
<feature type="chain" id="PRO_5022117192" evidence="2">
    <location>
        <begin position="27"/>
        <end position="145"/>
    </location>
</feature>
<keyword evidence="1" id="KW-0812">Transmembrane</keyword>
<dbReference type="AlphaFoldDB" id="A0A558DL93"/>
<feature type="signal peptide" evidence="2">
    <location>
        <begin position="1"/>
        <end position="26"/>
    </location>
</feature>